<sequence length="257" mass="26485">MSSSFSGKTALVTGAGRGIGRAVATALADAGADLVLLARSKEQLASAADEIRARGRSAELVVADLSDPSQLRQAGRAVMEAGGVIDILINNAATVAPLGPTERLAPEEFVSSLVLNVVSAAALSSAVLSGMRERGWGRIVNLSSGLAARPASMPGGNVYVSTKAALEAHTLNLAAETGGTGVTVNAYRPGIVDTAMQAWIREQDPRQIGDELHRQFVTSYEQGRLITAERSAASLLGHLGTEDNGQVWTVGSSPTAL</sequence>
<organism evidence="3 4">
    <name type="scientific">Actinacidiphila rubida</name>
    <dbReference type="NCBI Taxonomy" id="310780"/>
    <lineage>
        <taxon>Bacteria</taxon>
        <taxon>Bacillati</taxon>
        <taxon>Actinomycetota</taxon>
        <taxon>Actinomycetes</taxon>
        <taxon>Kitasatosporales</taxon>
        <taxon>Streptomycetaceae</taxon>
        <taxon>Actinacidiphila</taxon>
    </lineage>
</organism>
<protein>
    <submittedName>
        <fullName evidence="3">Short-chain dehydrogenase</fullName>
    </submittedName>
</protein>
<dbReference type="Pfam" id="PF00106">
    <property type="entry name" value="adh_short"/>
    <property type="match status" value="1"/>
</dbReference>
<dbReference type="CDD" id="cd05233">
    <property type="entry name" value="SDR_c"/>
    <property type="match status" value="1"/>
</dbReference>
<evidence type="ECO:0000313" key="3">
    <source>
        <dbReference type="EMBL" id="SEO46844.1"/>
    </source>
</evidence>
<evidence type="ECO:0000256" key="1">
    <source>
        <dbReference type="ARBA" id="ARBA00006484"/>
    </source>
</evidence>
<evidence type="ECO:0000256" key="2">
    <source>
        <dbReference type="RuleBase" id="RU000363"/>
    </source>
</evidence>
<gene>
    <name evidence="3" type="ORF">SAMN05216267_102776</name>
</gene>
<dbReference type="SUPFAM" id="SSF51735">
    <property type="entry name" value="NAD(P)-binding Rossmann-fold domains"/>
    <property type="match status" value="1"/>
</dbReference>
<comment type="similarity">
    <text evidence="1 2">Belongs to the short-chain dehydrogenases/reductases (SDR) family.</text>
</comment>
<dbReference type="InterPro" id="IPR002347">
    <property type="entry name" value="SDR_fam"/>
</dbReference>
<dbReference type="PRINTS" id="PR00080">
    <property type="entry name" value="SDRFAMILY"/>
</dbReference>
<reference evidence="3 4" key="1">
    <citation type="submission" date="2016-10" db="EMBL/GenBank/DDBJ databases">
        <authorList>
            <person name="de Groot N.N."/>
        </authorList>
    </citation>
    <scope>NUCLEOTIDE SEQUENCE [LARGE SCALE GENOMIC DNA]</scope>
    <source>
        <strain evidence="3 4">CGMCC 4.2026</strain>
    </source>
</reference>
<name>A0A1H8PYU6_9ACTN</name>
<proteinExistence type="inferred from homology"/>
<evidence type="ECO:0000313" key="4">
    <source>
        <dbReference type="Proteomes" id="UP000181951"/>
    </source>
</evidence>
<accession>A0A1H8PYU6</accession>
<dbReference type="InterPro" id="IPR050259">
    <property type="entry name" value="SDR"/>
</dbReference>
<dbReference type="InterPro" id="IPR036291">
    <property type="entry name" value="NAD(P)-bd_dom_sf"/>
</dbReference>
<dbReference type="AlphaFoldDB" id="A0A1H8PYU6"/>
<dbReference type="Proteomes" id="UP000181951">
    <property type="component" value="Unassembled WGS sequence"/>
</dbReference>
<dbReference type="PANTHER" id="PTHR42879">
    <property type="entry name" value="3-OXOACYL-(ACYL-CARRIER-PROTEIN) REDUCTASE"/>
    <property type="match status" value="1"/>
</dbReference>
<dbReference type="RefSeq" id="WP_069463412.1">
    <property type="nucleotide sequence ID" value="NZ_FODD01000027.1"/>
</dbReference>
<dbReference type="PRINTS" id="PR00081">
    <property type="entry name" value="GDHRDH"/>
</dbReference>
<dbReference type="STRING" id="310780.SAMN05216267_102776"/>
<dbReference type="EMBL" id="FODD01000027">
    <property type="protein sequence ID" value="SEO46844.1"/>
    <property type="molecule type" value="Genomic_DNA"/>
</dbReference>
<dbReference type="OrthoDB" id="9781117at2"/>
<dbReference type="Gene3D" id="3.40.50.720">
    <property type="entry name" value="NAD(P)-binding Rossmann-like Domain"/>
    <property type="match status" value="1"/>
</dbReference>
<keyword evidence="4" id="KW-1185">Reference proteome</keyword>